<reference evidence="10 11" key="1">
    <citation type="submission" date="2019-08" db="EMBL/GenBank/DDBJ databases">
        <title>In-depth cultivation of the pig gut microbiome towards novel bacterial diversity and tailored functional studies.</title>
        <authorList>
            <person name="Wylensek D."/>
            <person name="Hitch T.C.A."/>
            <person name="Clavel T."/>
        </authorList>
    </citation>
    <scope>NUCLEOTIDE SEQUENCE [LARGE SCALE GENOMIC DNA]</scope>
    <source>
        <strain evidence="10 11">Oil+RF-744-GAM-WT-6</strain>
    </source>
</reference>
<keyword evidence="11" id="KW-1185">Reference proteome</keyword>
<gene>
    <name evidence="10" type="ORF">FYJ51_04275</name>
</gene>
<dbReference type="Pfam" id="PF12704">
    <property type="entry name" value="MacB_PCD"/>
    <property type="match status" value="1"/>
</dbReference>
<evidence type="ECO:0000256" key="1">
    <source>
        <dbReference type="ARBA" id="ARBA00004651"/>
    </source>
</evidence>
<dbReference type="GO" id="GO:0022857">
    <property type="term" value="F:transmembrane transporter activity"/>
    <property type="evidence" value="ECO:0007669"/>
    <property type="project" value="TreeGrafter"/>
</dbReference>
<dbReference type="PANTHER" id="PTHR30572:SF4">
    <property type="entry name" value="ABC TRANSPORTER PERMEASE YTRF"/>
    <property type="match status" value="1"/>
</dbReference>
<evidence type="ECO:0000313" key="11">
    <source>
        <dbReference type="Proteomes" id="UP000461880"/>
    </source>
</evidence>
<feature type="domain" description="MacB-like periplasmic core" evidence="9">
    <location>
        <begin position="25"/>
        <end position="243"/>
    </location>
</feature>
<dbReference type="AlphaFoldDB" id="A0A7X2NRC7"/>
<sequence length="400" mass="42844">MRKSSMIRRSIRMSFANIRNNRMRSFLTMLGIIIGVAAVIALVTTVSAVTSYMIGRFSSMGAGMLEVSVPGTVLKPGLTENDLAELSAIDNIASISPSVSVVSEVASGGKVSDKVSVQGRNEQYFLHNEGLVTSGRPLLVSDMQNDVKVCVIDSTCAKTFFPGQNPVGQNIRITGVLYQIVGLCGSSDNLMGTMTISNNDAGTIYIPYRNALTMNGTNAITSVDLYVSDTSRMDETEDSIKQLLNNTFNQNKNAFYIFNMESLLSTMNTMVSMMTTMLGGIASIALLVGGIGIMNMMLVTVTERTKEIGLRKALGAEPGVIQLQFLLESIILSVTGGVIGIAVGELLSYIACQLIHTKFILNPGAIALGFFFSLAVGILFGWAPARKASQLNPIDALRSE</sequence>
<comment type="subcellular location">
    <subcellularLocation>
        <location evidence="1">Cell membrane</location>
        <topology evidence="1">Multi-pass membrane protein</topology>
    </subcellularLocation>
</comment>
<evidence type="ECO:0000256" key="4">
    <source>
        <dbReference type="ARBA" id="ARBA00022989"/>
    </source>
</evidence>
<dbReference type="InterPro" id="IPR025857">
    <property type="entry name" value="MacB_PCD"/>
</dbReference>
<dbReference type="GO" id="GO:0005886">
    <property type="term" value="C:plasma membrane"/>
    <property type="evidence" value="ECO:0007669"/>
    <property type="project" value="UniProtKB-SubCell"/>
</dbReference>
<name>A0A7X2NRC7_9FIRM</name>
<evidence type="ECO:0000313" key="10">
    <source>
        <dbReference type="EMBL" id="MSS58117.1"/>
    </source>
</evidence>
<organism evidence="10 11">
    <name type="scientific">Stecheria intestinalis</name>
    <dbReference type="NCBI Taxonomy" id="2606630"/>
    <lineage>
        <taxon>Bacteria</taxon>
        <taxon>Bacillati</taxon>
        <taxon>Bacillota</taxon>
        <taxon>Erysipelotrichia</taxon>
        <taxon>Erysipelotrichales</taxon>
        <taxon>Erysipelotrichaceae</taxon>
        <taxon>Stecheria</taxon>
    </lineage>
</organism>
<feature type="domain" description="ABC3 transporter permease C-terminal" evidence="8">
    <location>
        <begin position="281"/>
        <end position="393"/>
    </location>
</feature>
<feature type="transmembrane region" description="Helical" evidence="7">
    <location>
        <begin position="364"/>
        <end position="383"/>
    </location>
</feature>
<dbReference type="Proteomes" id="UP000461880">
    <property type="component" value="Unassembled WGS sequence"/>
</dbReference>
<evidence type="ECO:0000256" key="3">
    <source>
        <dbReference type="ARBA" id="ARBA00022692"/>
    </source>
</evidence>
<accession>A0A7X2NRC7</accession>
<evidence type="ECO:0000256" key="7">
    <source>
        <dbReference type="SAM" id="Phobius"/>
    </source>
</evidence>
<evidence type="ECO:0000256" key="6">
    <source>
        <dbReference type="ARBA" id="ARBA00038076"/>
    </source>
</evidence>
<keyword evidence="2" id="KW-1003">Cell membrane</keyword>
<dbReference type="EMBL" id="VUMN01000007">
    <property type="protein sequence ID" value="MSS58117.1"/>
    <property type="molecule type" value="Genomic_DNA"/>
</dbReference>
<feature type="transmembrane region" description="Helical" evidence="7">
    <location>
        <begin position="323"/>
        <end position="344"/>
    </location>
</feature>
<comment type="caution">
    <text evidence="10">The sequence shown here is derived from an EMBL/GenBank/DDBJ whole genome shotgun (WGS) entry which is preliminary data.</text>
</comment>
<dbReference type="InterPro" id="IPR050250">
    <property type="entry name" value="Macrolide_Exporter_MacB"/>
</dbReference>
<dbReference type="InterPro" id="IPR003838">
    <property type="entry name" value="ABC3_permease_C"/>
</dbReference>
<keyword evidence="3 7" id="KW-0812">Transmembrane</keyword>
<dbReference type="RefSeq" id="WP_154503641.1">
    <property type="nucleotide sequence ID" value="NZ_VUMN01000007.1"/>
</dbReference>
<comment type="similarity">
    <text evidence="6">Belongs to the ABC-4 integral membrane protein family.</text>
</comment>
<keyword evidence="4 7" id="KW-1133">Transmembrane helix</keyword>
<evidence type="ECO:0000256" key="5">
    <source>
        <dbReference type="ARBA" id="ARBA00023136"/>
    </source>
</evidence>
<evidence type="ECO:0000259" key="8">
    <source>
        <dbReference type="Pfam" id="PF02687"/>
    </source>
</evidence>
<keyword evidence="5 7" id="KW-0472">Membrane</keyword>
<protein>
    <submittedName>
        <fullName evidence="10">FtsX-like permease family protein</fullName>
    </submittedName>
</protein>
<dbReference type="PANTHER" id="PTHR30572">
    <property type="entry name" value="MEMBRANE COMPONENT OF TRANSPORTER-RELATED"/>
    <property type="match status" value="1"/>
</dbReference>
<evidence type="ECO:0000259" key="9">
    <source>
        <dbReference type="Pfam" id="PF12704"/>
    </source>
</evidence>
<feature type="transmembrane region" description="Helical" evidence="7">
    <location>
        <begin position="277"/>
        <end position="302"/>
    </location>
</feature>
<dbReference type="Pfam" id="PF02687">
    <property type="entry name" value="FtsX"/>
    <property type="match status" value="1"/>
</dbReference>
<evidence type="ECO:0000256" key="2">
    <source>
        <dbReference type="ARBA" id="ARBA00022475"/>
    </source>
</evidence>
<proteinExistence type="inferred from homology"/>